<dbReference type="PROSITE" id="PS50110">
    <property type="entry name" value="RESPONSE_REGULATORY"/>
    <property type="match status" value="1"/>
</dbReference>
<sequence>MSQAAPLISIVDDDESLKLALVGLVRSFGYEGRGHASAEDFLASGDAGQCACLVTDLHMPGLGGIELLQRLRADGNKVPAVLITARMLPGLEQRARDAGARCLLPKPFDPQTLMRCIEQALPPVS</sequence>
<accession>A0A2S5TC70</accession>
<dbReference type="AlphaFoldDB" id="A0A2S5TC70"/>
<dbReference type="SMART" id="SM00448">
    <property type="entry name" value="REC"/>
    <property type="match status" value="1"/>
</dbReference>
<comment type="caution">
    <text evidence="4">The sequence shown here is derived from an EMBL/GenBank/DDBJ whole genome shotgun (WGS) entry which is preliminary data.</text>
</comment>
<dbReference type="SUPFAM" id="SSF52172">
    <property type="entry name" value="CheY-like"/>
    <property type="match status" value="1"/>
</dbReference>
<dbReference type="GO" id="GO:0000160">
    <property type="term" value="P:phosphorelay signal transduction system"/>
    <property type="evidence" value="ECO:0007669"/>
    <property type="project" value="InterPro"/>
</dbReference>
<dbReference type="Gene3D" id="3.40.50.2300">
    <property type="match status" value="1"/>
</dbReference>
<dbReference type="EMBL" id="PSNW01000012">
    <property type="protein sequence ID" value="PPE72522.1"/>
    <property type="molecule type" value="Genomic_DNA"/>
</dbReference>
<keyword evidence="1 2" id="KW-0597">Phosphoprotein</keyword>
<keyword evidence="5" id="KW-1185">Reference proteome</keyword>
<dbReference type="InterPro" id="IPR050595">
    <property type="entry name" value="Bact_response_regulator"/>
</dbReference>
<dbReference type="InterPro" id="IPR011006">
    <property type="entry name" value="CheY-like_superfamily"/>
</dbReference>
<feature type="modified residue" description="4-aspartylphosphate" evidence="2">
    <location>
        <position position="56"/>
    </location>
</feature>
<proteinExistence type="predicted"/>
<organism evidence="4 5">
    <name type="scientific">Solimonas fluminis</name>
    <dbReference type="NCBI Taxonomy" id="2086571"/>
    <lineage>
        <taxon>Bacteria</taxon>
        <taxon>Pseudomonadati</taxon>
        <taxon>Pseudomonadota</taxon>
        <taxon>Gammaproteobacteria</taxon>
        <taxon>Nevskiales</taxon>
        <taxon>Nevskiaceae</taxon>
        <taxon>Solimonas</taxon>
    </lineage>
</organism>
<dbReference type="PANTHER" id="PTHR44591:SF25">
    <property type="entry name" value="CHEMOTAXIS TWO-COMPONENT RESPONSE REGULATOR"/>
    <property type="match status" value="1"/>
</dbReference>
<reference evidence="4 5" key="1">
    <citation type="submission" date="2018-02" db="EMBL/GenBank/DDBJ databases">
        <title>Genome sequencing of Solimonas sp. HR-BB.</title>
        <authorList>
            <person name="Lee Y."/>
            <person name="Jeon C.O."/>
        </authorList>
    </citation>
    <scope>NUCLEOTIDE SEQUENCE [LARGE SCALE GENOMIC DNA]</scope>
    <source>
        <strain evidence="4 5">HR-BB</strain>
    </source>
</reference>
<evidence type="ECO:0000256" key="2">
    <source>
        <dbReference type="PROSITE-ProRule" id="PRU00169"/>
    </source>
</evidence>
<dbReference type="OrthoDB" id="9782655at2"/>
<dbReference type="Proteomes" id="UP000238220">
    <property type="component" value="Unassembled WGS sequence"/>
</dbReference>
<protein>
    <recommendedName>
        <fullName evidence="3">Response regulatory domain-containing protein</fullName>
    </recommendedName>
</protein>
<evidence type="ECO:0000256" key="1">
    <source>
        <dbReference type="ARBA" id="ARBA00022553"/>
    </source>
</evidence>
<gene>
    <name evidence="4" type="ORF">C3942_18460</name>
</gene>
<evidence type="ECO:0000259" key="3">
    <source>
        <dbReference type="PROSITE" id="PS50110"/>
    </source>
</evidence>
<evidence type="ECO:0000313" key="4">
    <source>
        <dbReference type="EMBL" id="PPE72522.1"/>
    </source>
</evidence>
<dbReference type="RefSeq" id="WP_104231838.1">
    <property type="nucleotide sequence ID" value="NZ_PSNW01000012.1"/>
</dbReference>
<feature type="domain" description="Response regulatory" evidence="3">
    <location>
        <begin position="7"/>
        <end position="121"/>
    </location>
</feature>
<name>A0A2S5TC70_9GAMM</name>
<dbReference type="Pfam" id="PF00072">
    <property type="entry name" value="Response_reg"/>
    <property type="match status" value="1"/>
</dbReference>
<dbReference type="PANTHER" id="PTHR44591">
    <property type="entry name" value="STRESS RESPONSE REGULATOR PROTEIN 1"/>
    <property type="match status" value="1"/>
</dbReference>
<evidence type="ECO:0000313" key="5">
    <source>
        <dbReference type="Proteomes" id="UP000238220"/>
    </source>
</evidence>
<dbReference type="InterPro" id="IPR001789">
    <property type="entry name" value="Sig_transdc_resp-reg_receiver"/>
</dbReference>